<dbReference type="STRING" id="1789683.A0A1X7QXQ8"/>
<dbReference type="PANTHER" id="PTHR15830:SF10">
    <property type="entry name" value="TELOMERE LENGTH REGULATION PROTEIN TEL2 HOMOLOG"/>
    <property type="match status" value="1"/>
</dbReference>
<comment type="similarity">
    <text evidence="1">Belongs to the TEL2 family.</text>
</comment>
<proteinExistence type="inferred from homology"/>
<dbReference type="Pfam" id="PF10193">
    <property type="entry name" value="Telomere_reg-2"/>
    <property type="match status" value="1"/>
</dbReference>
<sequence>MSNMPNIEQGSKESDIVESLTVLKARNGPITDLDEIMNVIQNIIPLYLSLKLDTLRLLFCIISKSPLILAQLVTYTNSIDQGQQTSHDKKSSKLYKDFTFRMLFSQSDCLYNNLMVAKKNRVEGQFIKSLFFGSRLFNMLSTHYNILQYLEVMNIQWKYLCGNNINETINESLFPYISDLMLAELSLHPVFATDSLFDKLFLAYDECYKYFLKIFLVRSNRFNSKRMIIKYLIPYLESLSNKQNYQTIYLILSNLSAFKYFDTISLINIKSASLQEIIVRNLPSVTGYSIFMNLASKFGKIDEQIDNQIAVLLVMLLTFSINNDQKATISHNSEFLSIVTTRLGHMNYEVRERTMYIAKLVSNNELKYDSNYQITIPNLQFNMDPSLPVNLKLLRSEAKPTELITRDLILGMDKLTVNYDSLIENSTDSDDDDELETEIKDIVFLKDLMEAYINIGRGQSANQIPLLKRTTQLVRQKRFLPLEVNYYSTQLLSSITSINNTREEDNFEPWRINALVSILVVVPEQIQNLFKILFNSELSIQQRISLLTSIALSARELRGIDDDQVHKPEYDFPTARLPWDELQTKENLIEDIPRPGIINPSGLSEGATVWKSQKLNLKSNKNSETENRFRKMAPLFFYPLVHGWKNGIDLGSFDQLFKSHYISTMRIVHNCAYPVHDYEMMTEELEQILTEAQSQGIPILEE</sequence>
<dbReference type="Gene3D" id="1.25.40.720">
    <property type="entry name" value="Telomere length regulation protein 2, C-terminal domain"/>
    <property type="match status" value="2"/>
</dbReference>
<feature type="domain" description="Telomere length regulation protein conserved" evidence="2">
    <location>
        <begin position="442"/>
        <end position="554"/>
    </location>
</feature>
<dbReference type="EMBL" id="FXLY01000002">
    <property type="protein sequence ID" value="SMN17974.1"/>
    <property type="molecule type" value="Genomic_DNA"/>
</dbReference>
<dbReference type="GO" id="GO:0051083">
    <property type="term" value="P:'de novo' cotranslational protein folding"/>
    <property type="evidence" value="ECO:0007669"/>
    <property type="project" value="TreeGrafter"/>
</dbReference>
<keyword evidence="4" id="KW-1185">Reference proteome</keyword>
<organism evidence="3 4">
    <name type="scientific">Maudiozyma saulgeensis</name>
    <dbReference type="NCBI Taxonomy" id="1789683"/>
    <lineage>
        <taxon>Eukaryota</taxon>
        <taxon>Fungi</taxon>
        <taxon>Dikarya</taxon>
        <taxon>Ascomycota</taxon>
        <taxon>Saccharomycotina</taxon>
        <taxon>Saccharomycetes</taxon>
        <taxon>Saccharomycetales</taxon>
        <taxon>Saccharomycetaceae</taxon>
        <taxon>Maudiozyma</taxon>
    </lineage>
</organism>
<dbReference type="InterPro" id="IPR019337">
    <property type="entry name" value="Telomere_length_regulation_dom"/>
</dbReference>
<dbReference type="GO" id="GO:0005829">
    <property type="term" value="C:cytosol"/>
    <property type="evidence" value="ECO:0007669"/>
    <property type="project" value="TreeGrafter"/>
</dbReference>
<dbReference type="AlphaFoldDB" id="A0A1X7QXQ8"/>
<dbReference type="GO" id="GO:0051879">
    <property type="term" value="F:Hsp90 protein binding"/>
    <property type="evidence" value="ECO:0007669"/>
    <property type="project" value="TreeGrafter"/>
</dbReference>
<dbReference type="InterPro" id="IPR051970">
    <property type="entry name" value="TEL2_Regulation"/>
</dbReference>
<dbReference type="GO" id="GO:0042162">
    <property type="term" value="F:telomeric DNA binding"/>
    <property type="evidence" value="ECO:0007669"/>
    <property type="project" value="TreeGrafter"/>
</dbReference>
<accession>A0A1X7QXQ8</accession>
<reference evidence="3 4" key="1">
    <citation type="submission" date="2017-04" db="EMBL/GenBank/DDBJ databases">
        <authorList>
            <person name="Afonso C.L."/>
            <person name="Miller P.J."/>
            <person name="Scott M.A."/>
            <person name="Spackman E."/>
            <person name="Goraichik I."/>
            <person name="Dimitrov K.M."/>
            <person name="Suarez D.L."/>
            <person name="Swayne D.E."/>
        </authorList>
    </citation>
    <scope>NUCLEOTIDE SEQUENCE [LARGE SCALE GENOMIC DNA]</scope>
</reference>
<keyword evidence="3" id="KW-0238">DNA-binding</keyword>
<name>A0A1X7QXQ8_9SACH</name>
<evidence type="ECO:0000313" key="4">
    <source>
        <dbReference type="Proteomes" id="UP000196158"/>
    </source>
</evidence>
<dbReference type="PANTHER" id="PTHR15830">
    <property type="entry name" value="TELOMERE LENGTH REGULATION PROTEIN TEL2 FAMILY MEMBER"/>
    <property type="match status" value="1"/>
</dbReference>
<dbReference type="OrthoDB" id="10258062at2759"/>
<gene>
    <name evidence="3" type="ORF">KASA_0Q03696G</name>
</gene>
<dbReference type="InterPro" id="IPR038528">
    <property type="entry name" value="TEL2_C_sf"/>
</dbReference>
<evidence type="ECO:0000259" key="2">
    <source>
        <dbReference type="Pfam" id="PF10193"/>
    </source>
</evidence>
<dbReference type="Proteomes" id="UP000196158">
    <property type="component" value="Unassembled WGS sequence"/>
</dbReference>
<protein>
    <submittedName>
        <fullName evidence="3">Similar to Saccharomyces cerevisiae YGR099W TEL2 Essential DNA-binding protein specific to single-stranded yeast telomeric DNA repeats</fullName>
    </submittedName>
</protein>
<evidence type="ECO:0000313" key="3">
    <source>
        <dbReference type="EMBL" id="SMN17974.1"/>
    </source>
</evidence>
<evidence type="ECO:0000256" key="1">
    <source>
        <dbReference type="ARBA" id="ARBA00006133"/>
    </source>
</evidence>